<organism evidence="1 2">
    <name type="scientific">Deinococcus psychrotolerans</name>
    <dbReference type="NCBI Taxonomy" id="2489213"/>
    <lineage>
        <taxon>Bacteria</taxon>
        <taxon>Thermotogati</taxon>
        <taxon>Deinococcota</taxon>
        <taxon>Deinococci</taxon>
        <taxon>Deinococcales</taxon>
        <taxon>Deinococcaceae</taxon>
        <taxon>Deinococcus</taxon>
    </lineage>
</organism>
<dbReference type="Gene3D" id="1.20.120.450">
    <property type="entry name" value="dinb family like domain"/>
    <property type="match status" value="1"/>
</dbReference>
<dbReference type="InterPro" id="IPR011466">
    <property type="entry name" value="DUF1572"/>
</dbReference>
<dbReference type="KEGG" id="dph:EHF33_07270"/>
<dbReference type="Pfam" id="PF07609">
    <property type="entry name" value="DUF1572"/>
    <property type="match status" value="1"/>
</dbReference>
<dbReference type="OrthoDB" id="68731at2"/>
<protein>
    <submittedName>
        <fullName evidence="1">DUF1572 domain-containing protein</fullName>
    </submittedName>
</protein>
<keyword evidence="2" id="KW-1185">Reference proteome</keyword>
<accession>A0A3G8YHZ8</accession>
<dbReference type="EMBL" id="CP034183">
    <property type="protein sequence ID" value="AZI43847.1"/>
    <property type="molecule type" value="Genomic_DNA"/>
</dbReference>
<dbReference type="AlphaFoldDB" id="A0A3G8YHZ8"/>
<evidence type="ECO:0000313" key="2">
    <source>
        <dbReference type="Proteomes" id="UP000276417"/>
    </source>
</evidence>
<dbReference type="Proteomes" id="UP000276417">
    <property type="component" value="Chromosome 1"/>
</dbReference>
<reference evidence="1 2" key="1">
    <citation type="submission" date="2018-11" db="EMBL/GenBank/DDBJ databases">
        <title>Deinococcus shelandsis sp. nov., isolated from South Shetland Islands soil of Antarctica.</title>
        <authorList>
            <person name="Tian J."/>
        </authorList>
    </citation>
    <scope>NUCLEOTIDE SEQUENCE [LARGE SCALE GENOMIC DNA]</scope>
    <source>
        <strain evidence="1 2">S14-83T</strain>
    </source>
</reference>
<dbReference type="InterPro" id="IPR034660">
    <property type="entry name" value="DinB/YfiT-like"/>
</dbReference>
<gene>
    <name evidence="1" type="ORF">EHF33_07270</name>
</gene>
<sequence>MPLAKLYLTDLRTRMRGLKTLGEGAMQQLGDNDWHTALAEEGNSAAVLVQHLSGNMHSRWAALRSGYREGQDGESAGRNRDAEFEERTLSAPELWTLWNAGWAAFLDAIDHLSPADLMRPLTIRGEAHTVLEACQRQVAHYSGHVYQLILLTKTLRGTGWQTLSVARGQSAAFNAAMFSKEERQKPT</sequence>
<evidence type="ECO:0000313" key="1">
    <source>
        <dbReference type="EMBL" id="AZI43847.1"/>
    </source>
</evidence>
<proteinExistence type="predicted"/>
<dbReference type="SUPFAM" id="SSF109854">
    <property type="entry name" value="DinB/YfiT-like putative metalloenzymes"/>
    <property type="match status" value="1"/>
</dbReference>
<name>A0A3G8YHZ8_9DEIO</name>